<dbReference type="PROSITE" id="PS51061">
    <property type="entry name" value="R3H"/>
    <property type="match status" value="1"/>
</dbReference>
<dbReference type="SMART" id="SM00438">
    <property type="entry name" value="ZnF_NFX"/>
    <property type="match status" value="8"/>
</dbReference>
<keyword evidence="5" id="KW-0863">Zinc-finger</keyword>
<reference evidence="12" key="1">
    <citation type="journal article" date="2020" name="Stud. Mycol.">
        <title>101 Dothideomycetes genomes: a test case for predicting lifestyles and emergence of pathogens.</title>
        <authorList>
            <person name="Haridas S."/>
            <person name="Albert R."/>
            <person name="Binder M."/>
            <person name="Bloem J."/>
            <person name="Labutti K."/>
            <person name="Salamov A."/>
            <person name="Andreopoulos B."/>
            <person name="Baker S."/>
            <person name="Barry K."/>
            <person name="Bills G."/>
            <person name="Bluhm B."/>
            <person name="Cannon C."/>
            <person name="Castanera R."/>
            <person name="Culley D."/>
            <person name="Daum C."/>
            <person name="Ezra D."/>
            <person name="Gonzalez J."/>
            <person name="Henrissat B."/>
            <person name="Kuo A."/>
            <person name="Liang C."/>
            <person name="Lipzen A."/>
            <person name="Lutzoni F."/>
            <person name="Magnuson J."/>
            <person name="Mondo S."/>
            <person name="Nolan M."/>
            <person name="Ohm R."/>
            <person name="Pangilinan J."/>
            <person name="Park H.-J."/>
            <person name="Ramirez L."/>
            <person name="Alfaro M."/>
            <person name="Sun H."/>
            <person name="Tritt A."/>
            <person name="Yoshinaga Y."/>
            <person name="Zwiers L.-H."/>
            <person name="Turgeon B."/>
            <person name="Goodwin S."/>
            <person name="Spatafora J."/>
            <person name="Crous P."/>
            <person name="Grigoriev I."/>
        </authorList>
    </citation>
    <scope>NUCLEOTIDE SEQUENCE</scope>
    <source>
        <strain evidence="12">CBS 130266</strain>
    </source>
</reference>
<feature type="non-terminal residue" evidence="12">
    <location>
        <position position="1"/>
    </location>
</feature>
<dbReference type="Pfam" id="PF01422">
    <property type="entry name" value="zf-NF-X1"/>
    <property type="match status" value="7"/>
</dbReference>
<evidence type="ECO:0000256" key="7">
    <source>
        <dbReference type="ARBA" id="ARBA00023015"/>
    </source>
</evidence>
<evidence type="ECO:0000259" key="11">
    <source>
        <dbReference type="PROSITE" id="PS51061"/>
    </source>
</evidence>
<comment type="subcellular location">
    <subcellularLocation>
        <location evidence="1">Nucleus</location>
    </subcellularLocation>
</comment>
<feature type="region of interest" description="Disordered" evidence="10">
    <location>
        <begin position="30"/>
        <end position="92"/>
    </location>
</feature>
<dbReference type="GO" id="GO:0000981">
    <property type="term" value="F:DNA-binding transcription factor activity, RNA polymerase II-specific"/>
    <property type="evidence" value="ECO:0007669"/>
    <property type="project" value="TreeGrafter"/>
</dbReference>
<dbReference type="SUPFAM" id="SSF82708">
    <property type="entry name" value="R3H domain"/>
    <property type="match status" value="1"/>
</dbReference>
<keyword evidence="13" id="KW-1185">Reference proteome</keyword>
<dbReference type="AlphaFoldDB" id="A0A9P4TYF6"/>
<dbReference type="InterPro" id="IPR000967">
    <property type="entry name" value="Znf_NFX1"/>
</dbReference>
<dbReference type="InterPro" id="IPR036867">
    <property type="entry name" value="R3H_dom_sf"/>
</dbReference>
<dbReference type="PANTHER" id="PTHR12360:SF12">
    <property type="entry name" value="TRANSCRIPTIONAL REPRESSOR NF-X1"/>
    <property type="match status" value="1"/>
</dbReference>
<evidence type="ECO:0000256" key="9">
    <source>
        <dbReference type="ARBA" id="ARBA00023242"/>
    </source>
</evidence>
<dbReference type="InterPro" id="IPR034077">
    <property type="entry name" value="R3H_FAP1"/>
</dbReference>
<dbReference type="GO" id="GO:0000122">
    <property type="term" value="P:negative regulation of transcription by RNA polymerase II"/>
    <property type="evidence" value="ECO:0007669"/>
    <property type="project" value="TreeGrafter"/>
</dbReference>
<dbReference type="FunFam" id="3.30.1370.50:FF:000006">
    <property type="entry name" value="NF-X1 finger transcription factor"/>
    <property type="match status" value="1"/>
</dbReference>
<dbReference type="InterPro" id="IPR034078">
    <property type="entry name" value="NFX1_fam"/>
</dbReference>
<comment type="caution">
    <text evidence="12">The sequence shown here is derived from an EMBL/GenBank/DDBJ whole genome shotgun (WGS) entry which is preliminary data.</text>
</comment>
<evidence type="ECO:0000256" key="2">
    <source>
        <dbReference type="ARBA" id="ARBA00007269"/>
    </source>
</evidence>
<evidence type="ECO:0000256" key="3">
    <source>
        <dbReference type="ARBA" id="ARBA00022723"/>
    </source>
</evidence>
<evidence type="ECO:0000256" key="10">
    <source>
        <dbReference type="SAM" id="MobiDB-lite"/>
    </source>
</evidence>
<comment type="similarity">
    <text evidence="2">Belongs to the NFX1 family.</text>
</comment>
<dbReference type="EMBL" id="MU007043">
    <property type="protein sequence ID" value="KAF2429848.1"/>
    <property type="molecule type" value="Genomic_DNA"/>
</dbReference>
<dbReference type="PROSITE" id="PS01359">
    <property type="entry name" value="ZF_PHD_1"/>
    <property type="match status" value="1"/>
</dbReference>
<dbReference type="Gene3D" id="3.30.1370.50">
    <property type="entry name" value="R3H-like domain"/>
    <property type="match status" value="1"/>
</dbReference>
<feature type="region of interest" description="Disordered" evidence="10">
    <location>
        <begin position="1000"/>
        <end position="1027"/>
    </location>
</feature>
<sequence>AGRARGGRQDGENLPLRQQIATSRTVQGRHFGGQLTVENENPGTGPIAGNNNRLQPEAPEFQPGLLIGAPRGPKKNQAQAPRKRRMSKSTAPDIASRIHEDIENGQYECAVCTNEVFRNSKVWSCRTCWSVFHLTCIKRWASSEVSTAAQHRNEDGETAFPRQWRCPGCNLPKDVMPGQFTCWCEKELDPKSIPGLPPMSCGNSCSRGLPCPHTCSAGVCHAGPCPPCPQMGPTQTCFCGRESVTRRCVDTDYEKGWSCSQVCGEVMPCGIHFCVSLCHDKLCGACEVPVNARCYCGQVEKEIMCCDKDDEFASTQTRKTENGEAFTEEWTGTFECGNLCNRQYDCRKHNCEKPCHVQDSGIPHCPMSPDVVSHCPCGKTSLAQMGYQPRTSCEDAIPACSEPCLKTLGCGHRCQVLCHSGECPACMEMVTITCRCGRVSSRTMCHQGTEEPPECMRICRVNLNCGRHECGEHCCPAEKKAGGRMKRRARPLHAPPTLDGFDAEHICTRPCGRLLPCGNHRCESLCHKGPCHACREAIFDEISCNCGRTVLQPPLPCGTKAPPCRYQCERQRDCGHPQVPHICHLDNETCPKCPFLTAKPCLCGKNHLKNQPCWLQDVRCGEICGQKLKCGFHRCRKTCHRPGDCEDAGQACQQLCGKEMECGHPCENTCHSPSTCKEDKPCLHKIFITCECQRIKQEAKCGATRHNDGNATKTLKCDDECARLERNRKLALALNIDQTHSDDHIPYQAETLNMYLGNAQWAQIQEKELRLFAADPDQRRLRFKPMKSRERAFLHALAEDFGFDSESMDPDPHRHVAIFKTPRFVMAPMKTLAECARIRQIQRAITASTKVEAPKKIKSSNVVPDPLNAFLITRARFGLTDEELRGVIGPVSGGIPFDISFLPSEEIVLKPLQLPPVSERTLEASLTAIKPNMMKALAVNSFGSLQLCRVDDSLNIVQLESDQVNSGWSQVAAKAAAPRKMAYPERTVSNKNKFTVFASSKGKDKKIREESVEDDWEAAETREEEKE</sequence>
<dbReference type="GO" id="GO:0000977">
    <property type="term" value="F:RNA polymerase II transcription regulatory region sequence-specific DNA binding"/>
    <property type="evidence" value="ECO:0007669"/>
    <property type="project" value="TreeGrafter"/>
</dbReference>
<dbReference type="Pfam" id="PF01424">
    <property type="entry name" value="R3H"/>
    <property type="match status" value="1"/>
</dbReference>
<dbReference type="InterPro" id="IPR019786">
    <property type="entry name" value="Zinc_finger_PHD-type_CS"/>
</dbReference>
<dbReference type="PANTHER" id="PTHR12360">
    <property type="entry name" value="NUCLEAR TRANSCRIPTION FACTOR, X-BOX BINDING 1 NFX1"/>
    <property type="match status" value="1"/>
</dbReference>
<keyword evidence="4" id="KW-0677">Repeat</keyword>
<evidence type="ECO:0000256" key="8">
    <source>
        <dbReference type="ARBA" id="ARBA00023163"/>
    </source>
</evidence>
<evidence type="ECO:0000313" key="13">
    <source>
        <dbReference type="Proteomes" id="UP000800235"/>
    </source>
</evidence>
<keyword evidence="8" id="KW-0804">Transcription</keyword>
<gene>
    <name evidence="12" type="ORF">EJ08DRAFT_575957</name>
</gene>
<dbReference type="GO" id="GO:0008270">
    <property type="term" value="F:zinc ion binding"/>
    <property type="evidence" value="ECO:0007669"/>
    <property type="project" value="UniProtKB-KW"/>
</dbReference>
<keyword evidence="6" id="KW-0862">Zinc</keyword>
<organism evidence="12 13">
    <name type="scientific">Tothia fuscella</name>
    <dbReference type="NCBI Taxonomy" id="1048955"/>
    <lineage>
        <taxon>Eukaryota</taxon>
        <taxon>Fungi</taxon>
        <taxon>Dikarya</taxon>
        <taxon>Ascomycota</taxon>
        <taxon>Pezizomycotina</taxon>
        <taxon>Dothideomycetes</taxon>
        <taxon>Pleosporomycetidae</taxon>
        <taxon>Venturiales</taxon>
        <taxon>Cylindrosympodiaceae</taxon>
        <taxon>Tothia</taxon>
    </lineage>
</organism>
<evidence type="ECO:0000313" key="12">
    <source>
        <dbReference type="EMBL" id="KAF2429848.1"/>
    </source>
</evidence>
<dbReference type="CDD" id="cd16492">
    <property type="entry name" value="RING-CH-C4HC3_NFX1-like"/>
    <property type="match status" value="1"/>
</dbReference>
<dbReference type="InterPro" id="IPR001374">
    <property type="entry name" value="R3H_dom"/>
</dbReference>
<name>A0A9P4TYF6_9PEZI</name>
<evidence type="ECO:0000256" key="5">
    <source>
        <dbReference type="ARBA" id="ARBA00022771"/>
    </source>
</evidence>
<evidence type="ECO:0000256" key="6">
    <source>
        <dbReference type="ARBA" id="ARBA00022833"/>
    </source>
</evidence>
<keyword evidence="9" id="KW-0539">Nucleus</keyword>
<feature type="domain" description="R3H" evidence="11">
    <location>
        <begin position="759"/>
        <end position="822"/>
    </location>
</feature>
<protein>
    <recommendedName>
        <fullName evidence="11">R3H domain-containing protein</fullName>
    </recommendedName>
</protein>
<dbReference type="SMART" id="SM00393">
    <property type="entry name" value="R3H"/>
    <property type="match status" value="1"/>
</dbReference>
<dbReference type="OrthoDB" id="6512771at2759"/>
<dbReference type="CDD" id="cd06008">
    <property type="entry name" value="NF-X1-zinc-finger"/>
    <property type="match status" value="5"/>
</dbReference>
<evidence type="ECO:0000256" key="4">
    <source>
        <dbReference type="ARBA" id="ARBA00022737"/>
    </source>
</evidence>
<dbReference type="Proteomes" id="UP000800235">
    <property type="component" value="Unassembled WGS sequence"/>
</dbReference>
<evidence type="ECO:0000256" key="1">
    <source>
        <dbReference type="ARBA" id="ARBA00004123"/>
    </source>
</evidence>
<dbReference type="CDD" id="cd06006">
    <property type="entry name" value="R3H_unknown_2"/>
    <property type="match status" value="1"/>
</dbReference>
<keyword evidence="7" id="KW-0805">Transcription regulation</keyword>
<feature type="non-terminal residue" evidence="12">
    <location>
        <position position="1027"/>
    </location>
</feature>
<dbReference type="GO" id="GO:0005634">
    <property type="term" value="C:nucleus"/>
    <property type="evidence" value="ECO:0007669"/>
    <property type="project" value="UniProtKB-SubCell"/>
</dbReference>
<dbReference type="SUPFAM" id="SSF57850">
    <property type="entry name" value="RING/U-box"/>
    <property type="match status" value="1"/>
</dbReference>
<keyword evidence="3" id="KW-0479">Metal-binding</keyword>
<proteinExistence type="inferred from homology"/>
<accession>A0A9P4TYF6</accession>